<name>A0ABN7AN04_9HEMI</name>
<accession>A0ABN7AN04</accession>
<sequence>MDQHPDGALSNTGDPKSGELRRDSIYGTPGAEGFSGGNTPVARLGKRSRNDSLESVASSEQVMCQEALDEAVHSLDKELKTMPHELNKFLTNQKNKMPAGMYEFLNEWNRRAAATTGRARTTLWQLQGKCLGLATMNRETMLAVVREAVQAVRPEPSLSPVMRSVRTIEKGVSGLVEGLSERGDGGPHGNVIQAVSGIGKKIDRQQQMISNHVKTLKESIAEMGQVLPATTSDDDADWTYAGRARRDRRKVRKPPAESEGKAKPMVQKETSAMHVSQVRAELRNRLATQGGPIPTARTRTLIVKAESGDTSKKLAEIGRPAELGIDVWEVRPGRANELIMEVPCQTDIRPLADSSARVGLTVREAPSKRPRILVHGVPADFSREQICEEFMLANAMSLDPAVKKDGFLPVYMVGPRDAPTRKWVIEVSPVVRLELLKESRLRIGWYACKLGDHISVTRCYRCQAFGHVAAVCLRDPVCGFCAAKGHTFRECKREGTPKCANCSVTAEDPNHEAGDLRCPSTRRAMETQIKRTDYGKNDQ</sequence>
<dbReference type="EMBL" id="AP028912">
    <property type="protein sequence ID" value="BES92794.1"/>
    <property type="molecule type" value="Genomic_DNA"/>
</dbReference>
<evidence type="ECO:0000313" key="3">
    <source>
        <dbReference type="EMBL" id="BES92794.1"/>
    </source>
</evidence>
<proteinExistence type="predicted"/>
<protein>
    <recommendedName>
        <fullName evidence="2">CCHC-type domain-containing protein</fullName>
    </recommendedName>
</protein>
<dbReference type="InterPro" id="IPR001878">
    <property type="entry name" value="Znf_CCHC"/>
</dbReference>
<organism evidence="3 4">
    <name type="scientific">Nesidiocoris tenuis</name>
    <dbReference type="NCBI Taxonomy" id="355587"/>
    <lineage>
        <taxon>Eukaryota</taxon>
        <taxon>Metazoa</taxon>
        <taxon>Ecdysozoa</taxon>
        <taxon>Arthropoda</taxon>
        <taxon>Hexapoda</taxon>
        <taxon>Insecta</taxon>
        <taxon>Pterygota</taxon>
        <taxon>Neoptera</taxon>
        <taxon>Paraneoptera</taxon>
        <taxon>Hemiptera</taxon>
        <taxon>Heteroptera</taxon>
        <taxon>Panheteroptera</taxon>
        <taxon>Cimicomorpha</taxon>
        <taxon>Miridae</taxon>
        <taxon>Dicyphina</taxon>
        <taxon>Nesidiocoris</taxon>
    </lineage>
</organism>
<dbReference type="Proteomes" id="UP001307889">
    <property type="component" value="Chromosome 4"/>
</dbReference>
<feature type="compositionally biased region" description="Basic residues" evidence="1">
    <location>
        <begin position="244"/>
        <end position="253"/>
    </location>
</feature>
<keyword evidence="4" id="KW-1185">Reference proteome</keyword>
<feature type="domain" description="CCHC-type" evidence="2">
    <location>
        <begin position="477"/>
        <end position="493"/>
    </location>
</feature>
<dbReference type="SUPFAM" id="SSF57756">
    <property type="entry name" value="Retrovirus zinc finger-like domains"/>
    <property type="match status" value="1"/>
</dbReference>
<dbReference type="SMART" id="SM00343">
    <property type="entry name" value="ZnF_C2HC"/>
    <property type="match status" value="2"/>
</dbReference>
<evidence type="ECO:0000313" key="4">
    <source>
        <dbReference type="Proteomes" id="UP001307889"/>
    </source>
</evidence>
<feature type="domain" description="CCHC-type" evidence="2">
    <location>
        <begin position="458"/>
        <end position="474"/>
    </location>
</feature>
<dbReference type="InterPro" id="IPR036875">
    <property type="entry name" value="Znf_CCHC_sf"/>
</dbReference>
<dbReference type="Gene3D" id="4.10.60.10">
    <property type="entry name" value="Zinc finger, CCHC-type"/>
    <property type="match status" value="1"/>
</dbReference>
<reference evidence="3 4" key="1">
    <citation type="submission" date="2023-09" db="EMBL/GenBank/DDBJ databases">
        <title>Nesidiocoris tenuis whole genome shotgun sequence.</title>
        <authorList>
            <person name="Shibata T."/>
            <person name="Shimoda M."/>
            <person name="Kobayashi T."/>
            <person name="Uehara T."/>
        </authorList>
    </citation>
    <scope>NUCLEOTIDE SEQUENCE [LARGE SCALE GENOMIC DNA]</scope>
    <source>
        <strain evidence="3 4">Japan</strain>
    </source>
</reference>
<feature type="region of interest" description="Disordered" evidence="1">
    <location>
        <begin position="244"/>
        <end position="272"/>
    </location>
</feature>
<gene>
    <name evidence="3" type="ORF">NTJ_05603</name>
</gene>
<feature type="region of interest" description="Disordered" evidence="1">
    <location>
        <begin position="1"/>
        <end position="56"/>
    </location>
</feature>
<evidence type="ECO:0000259" key="2">
    <source>
        <dbReference type="SMART" id="SM00343"/>
    </source>
</evidence>
<evidence type="ECO:0000256" key="1">
    <source>
        <dbReference type="SAM" id="MobiDB-lite"/>
    </source>
</evidence>